<dbReference type="InterPro" id="IPR036282">
    <property type="entry name" value="Glutathione-S-Trfase_C_sf"/>
</dbReference>
<sequence>MARINIASATLQYFPIQGRGEPIRYLLTDASIPFTESNDTASFFANKADCAEYRFQQLPRLSVTRAGSDGQDEVVHLAQQGAILRFLAKVAGYGEGADAWKEAVVDQLQDACEDLNTAYTRCIYGADAPALLSEFVNTTVPKVLRQFEYLFAHNKSEAGYLAFDQVLPSLHARLLPFCARSFSVAPSTTFANSPSLVRQFHLLYLVHALRKLQPAVLESYPTLAAWEARMRARPGPAGYEPRHEMLNGNANGQGPCAA</sequence>
<dbReference type="PANTHER" id="PTHR11571">
    <property type="entry name" value="GLUTATHIONE S-TRANSFERASE"/>
    <property type="match status" value="1"/>
</dbReference>
<evidence type="ECO:0000313" key="5">
    <source>
        <dbReference type="Proteomes" id="UP000311382"/>
    </source>
</evidence>
<dbReference type="OrthoDB" id="414243at2759"/>
<comment type="caution">
    <text evidence="4">The sequence shown here is derived from an EMBL/GenBank/DDBJ whole genome shotgun (WGS) entry which is preliminary data.</text>
</comment>
<organism evidence="4 5">
    <name type="scientific">Rhodotorula diobovata</name>
    <dbReference type="NCBI Taxonomy" id="5288"/>
    <lineage>
        <taxon>Eukaryota</taxon>
        <taxon>Fungi</taxon>
        <taxon>Dikarya</taxon>
        <taxon>Basidiomycota</taxon>
        <taxon>Pucciniomycotina</taxon>
        <taxon>Microbotryomycetes</taxon>
        <taxon>Sporidiobolales</taxon>
        <taxon>Sporidiobolaceae</taxon>
        <taxon>Rhodotorula</taxon>
    </lineage>
</organism>
<dbReference type="GO" id="GO:0004364">
    <property type="term" value="F:glutathione transferase activity"/>
    <property type="evidence" value="ECO:0007669"/>
    <property type="project" value="TreeGrafter"/>
</dbReference>
<reference evidence="4 5" key="1">
    <citation type="submission" date="2019-03" db="EMBL/GenBank/DDBJ databases">
        <title>Rhodosporidium diobovatum UCD-FST 08-225 genome sequencing, assembly, and annotation.</title>
        <authorList>
            <person name="Fakankun I.U."/>
            <person name="Fristensky B."/>
            <person name="Levin D.B."/>
        </authorList>
    </citation>
    <scope>NUCLEOTIDE SEQUENCE [LARGE SCALE GENOMIC DNA]</scope>
    <source>
        <strain evidence="4 5">UCD-FST 08-225</strain>
    </source>
</reference>
<keyword evidence="5" id="KW-1185">Reference proteome</keyword>
<feature type="domain" description="GST C-terminal" evidence="3">
    <location>
        <begin position="98"/>
        <end position="253"/>
    </location>
</feature>
<evidence type="ECO:0008006" key="6">
    <source>
        <dbReference type="Google" id="ProtNLM"/>
    </source>
</evidence>
<dbReference type="InterPro" id="IPR010987">
    <property type="entry name" value="Glutathione-S-Trfase_C-like"/>
</dbReference>
<dbReference type="GO" id="GO:0006749">
    <property type="term" value="P:glutathione metabolic process"/>
    <property type="evidence" value="ECO:0007669"/>
    <property type="project" value="TreeGrafter"/>
</dbReference>
<dbReference type="Proteomes" id="UP000311382">
    <property type="component" value="Unassembled WGS sequence"/>
</dbReference>
<dbReference type="Gene3D" id="3.40.30.10">
    <property type="entry name" value="Glutaredoxin"/>
    <property type="match status" value="1"/>
</dbReference>
<dbReference type="InterPro" id="IPR004045">
    <property type="entry name" value="Glutathione_S-Trfase_N"/>
</dbReference>
<evidence type="ECO:0000256" key="1">
    <source>
        <dbReference type="SAM" id="MobiDB-lite"/>
    </source>
</evidence>
<evidence type="ECO:0000313" key="4">
    <source>
        <dbReference type="EMBL" id="TNY18757.1"/>
    </source>
</evidence>
<evidence type="ECO:0000259" key="3">
    <source>
        <dbReference type="PROSITE" id="PS50405"/>
    </source>
</evidence>
<dbReference type="STRING" id="5288.A0A5C5FPG4"/>
<proteinExistence type="predicted"/>
<dbReference type="SUPFAM" id="SSF52833">
    <property type="entry name" value="Thioredoxin-like"/>
    <property type="match status" value="1"/>
</dbReference>
<dbReference type="PROSITE" id="PS50404">
    <property type="entry name" value="GST_NTER"/>
    <property type="match status" value="1"/>
</dbReference>
<dbReference type="InterPro" id="IPR050213">
    <property type="entry name" value="GST_superfamily"/>
</dbReference>
<name>A0A5C5FPG4_9BASI</name>
<evidence type="ECO:0000259" key="2">
    <source>
        <dbReference type="PROSITE" id="PS50404"/>
    </source>
</evidence>
<protein>
    <recommendedName>
        <fullName evidence="6">Glutathione S-transferase</fullName>
    </recommendedName>
</protein>
<gene>
    <name evidence="4" type="ORF">DMC30DRAFT_418552</name>
</gene>
<dbReference type="EMBL" id="SOZI01000123">
    <property type="protein sequence ID" value="TNY18757.1"/>
    <property type="molecule type" value="Genomic_DNA"/>
</dbReference>
<dbReference type="AlphaFoldDB" id="A0A5C5FPG4"/>
<dbReference type="SUPFAM" id="SSF47616">
    <property type="entry name" value="GST C-terminal domain-like"/>
    <property type="match status" value="1"/>
</dbReference>
<dbReference type="PROSITE" id="PS50405">
    <property type="entry name" value="GST_CTER"/>
    <property type="match status" value="1"/>
</dbReference>
<dbReference type="Gene3D" id="1.20.1050.10">
    <property type="match status" value="1"/>
</dbReference>
<accession>A0A5C5FPG4</accession>
<dbReference type="InterPro" id="IPR036249">
    <property type="entry name" value="Thioredoxin-like_sf"/>
</dbReference>
<feature type="region of interest" description="Disordered" evidence="1">
    <location>
        <begin position="237"/>
        <end position="258"/>
    </location>
</feature>
<feature type="domain" description="GST N-terminal" evidence="2">
    <location>
        <begin position="7"/>
        <end position="95"/>
    </location>
</feature>